<dbReference type="Gene3D" id="6.10.250.1310">
    <property type="match status" value="1"/>
</dbReference>
<gene>
    <name evidence="5" type="ORF">F3Y22_tig00111678pilonHSYRG00044</name>
</gene>
<evidence type="ECO:0000259" key="4">
    <source>
        <dbReference type="PROSITE" id="PS51194"/>
    </source>
</evidence>
<dbReference type="GO" id="GO:0000785">
    <property type="term" value="C:chromatin"/>
    <property type="evidence" value="ECO:0007669"/>
    <property type="project" value="TreeGrafter"/>
</dbReference>
<feature type="compositionally biased region" description="Polar residues" evidence="3">
    <location>
        <begin position="516"/>
        <end position="529"/>
    </location>
</feature>
<evidence type="ECO:0000313" key="6">
    <source>
        <dbReference type="Proteomes" id="UP000436088"/>
    </source>
</evidence>
<evidence type="ECO:0000256" key="3">
    <source>
        <dbReference type="SAM" id="MobiDB-lite"/>
    </source>
</evidence>
<dbReference type="InterPro" id="IPR001650">
    <property type="entry name" value="Helicase_C-like"/>
</dbReference>
<dbReference type="EMBL" id="VEPZ02001402">
    <property type="protein sequence ID" value="KAE8675315.1"/>
    <property type="molecule type" value="Genomic_DNA"/>
</dbReference>
<dbReference type="PANTHER" id="PTHR45623:SF13">
    <property type="entry name" value="HELICASE PROTEIN MOM1"/>
    <property type="match status" value="1"/>
</dbReference>
<dbReference type="InterPro" id="IPR049730">
    <property type="entry name" value="SNF2/RAD54-like_C"/>
</dbReference>
<dbReference type="SUPFAM" id="SSF52540">
    <property type="entry name" value="P-loop containing nucleoside triphosphate hydrolases"/>
    <property type="match status" value="1"/>
</dbReference>
<sequence length="947" mass="106064">MAVGTRSSSRKANYNENVVPVHGGSKRCDKSIDSVASPRLSSIDVVTSFSSDCKRQRLDCNSTKLEESSRFLEYWVSVQLSNVQQHKYCSTLLSNSRSLCSPSKTDPIGVLRSILVSNRHCCDHPCDVDQSLREVGIEASGKLKLLDEMLREIKKLGSKVLILFHYIGGSGRDLMGDILDDFLLQRFGIDSYERVDNGIIASKKRSALKRFNDEKERFVFLLETRACLPSIKLSAVGAVIIFGSNWSPVNDLRALQRITLDSRFEQIRVFRLYSSFTLEEKLLILAKQDKTIDSNVENISPCTSHMLLQWGASYLFSQLEIFHDSASTLSHQSHLQYVVQEFLTILHRTVRDDMSELSLILQAKQNQGLYRTEMPLFGEQKIQVMDEDEPHTFWTELLEGKHPRWKCSTYWRNRKRVRCFDELQERPQDESAQVAKRRKNFVLMPAKEISLAETKTAPSEVLEGGSVQREKGRTNPMENNQQDDGALCIIEMQNAPQAAETSTFNGAIVELTESLRQMRSSESTSNRSPPNLPSVSAVEHQSNNEDQTAHQSSQAPRQSVANHIELSNQDVLQASDTREAPVPSDSNDQQVGVLCIMNKESELPERMNPVFTNIDFLPYSSPEVAAVCRANNKMQNTSQTAETSTFNGAIDVTRNVSNPNANVVELKVVSAVEHRPNNGGHNSNQSCQAPREAPIPLVSNVLPLRTAPAVSSRMPLTLYHDPLQIEMERIMKEKEQTTKIHKEMKLQLKSECDKKIELAVAKIRRKYDAKINEKEAEFLVKQKELDVNYSKVVKNKMLADAFRSKCTDNRASGLPSAASAISMQTVFPAVVYAQTMASPLQVYNPWAFFSGTPTTRPPRIGIVSSSAGSHQIGTAIHDPASHLQLFRPLSSISVSGLPLHSDEFSGRQAHHNRPAASVSLWQPYVKPPIHTGRHQLQAANPVGTNMK</sequence>
<feature type="region of interest" description="Disordered" evidence="3">
    <location>
        <begin position="454"/>
        <end position="481"/>
    </location>
</feature>
<dbReference type="GO" id="GO:0140658">
    <property type="term" value="F:ATP-dependent chromatin remodeler activity"/>
    <property type="evidence" value="ECO:0007669"/>
    <property type="project" value="TreeGrafter"/>
</dbReference>
<dbReference type="CDD" id="cd18793">
    <property type="entry name" value="SF2_C_SNF"/>
    <property type="match status" value="1"/>
</dbReference>
<dbReference type="GO" id="GO:0042393">
    <property type="term" value="F:histone binding"/>
    <property type="evidence" value="ECO:0007669"/>
    <property type="project" value="TreeGrafter"/>
</dbReference>
<accession>A0A6A2Y3P2</accession>
<dbReference type="Gene3D" id="3.40.50.300">
    <property type="entry name" value="P-loop containing nucleotide triphosphate hydrolases"/>
    <property type="match status" value="1"/>
</dbReference>
<dbReference type="Proteomes" id="UP000436088">
    <property type="component" value="Unassembled WGS sequence"/>
</dbReference>
<dbReference type="InterPro" id="IPR027417">
    <property type="entry name" value="P-loop_NTPase"/>
</dbReference>
<dbReference type="GO" id="GO:0016887">
    <property type="term" value="F:ATP hydrolysis activity"/>
    <property type="evidence" value="ECO:0007669"/>
    <property type="project" value="TreeGrafter"/>
</dbReference>
<evidence type="ECO:0000256" key="1">
    <source>
        <dbReference type="ARBA" id="ARBA00022801"/>
    </source>
</evidence>
<keyword evidence="2" id="KW-0539">Nucleus</keyword>
<dbReference type="GO" id="GO:0003677">
    <property type="term" value="F:DNA binding"/>
    <property type="evidence" value="ECO:0007669"/>
    <property type="project" value="TreeGrafter"/>
</dbReference>
<comment type="caution">
    <text evidence="5">The sequence shown here is derived from an EMBL/GenBank/DDBJ whole genome shotgun (WGS) entry which is preliminary data.</text>
</comment>
<dbReference type="GO" id="GO:0003682">
    <property type="term" value="F:chromatin binding"/>
    <property type="evidence" value="ECO:0007669"/>
    <property type="project" value="TreeGrafter"/>
</dbReference>
<protein>
    <recommendedName>
        <fullName evidence="4">Helicase C-terminal domain-containing protein</fullName>
    </recommendedName>
</protein>
<proteinExistence type="predicted"/>
<dbReference type="PROSITE" id="PS51194">
    <property type="entry name" value="HELICASE_CTER"/>
    <property type="match status" value="1"/>
</dbReference>
<feature type="compositionally biased region" description="Polar residues" evidence="3">
    <location>
        <begin position="539"/>
        <end position="558"/>
    </location>
</feature>
<name>A0A6A2Y3P2_HIBSY</name>
<dbReference type="Pfam" id="PF00271">
    <property type="entry name" value="Helicase_C"/>
    <property type="match status" value="1"/>
</dbReference>
<keyword evidence="6" id="KW-1185">Reference proteome</keyword>
<reference evidence="5" key="1">
    <citation type="submission" date="2019-09" db="EMBL/GenBank/DDBJ databases">
        <title>Draft genome information of white flower Hibiscus syriacus.</title>
        <authorList>
            <person name="Kim Y.-M."/>
        </authorList>
    </citation>
    <scope>NUCLEOTIDE SEQUENCE [LARGE SCALE GENOMIC DNA]</scope>
    <source>
        <strain evidence="5">YM2019G1</strain>
    </source>
</reference>
<feature type="domain" description="Helicase C-terminal" evidence="4">
    <location>
        <begin position="145"/>
        <end position="307"/>
    </location>
</feature>
<organism evidence="5 6">
    <name type="scientific">Hibiscus syriacus</name>
    <name type="common">Rose of Sharon</name>
    <dbReference type="NCBI Taxonomy" id="106335"/>
    <lineage>
        <taxon>Eukaryota</taxon>
        <taxon>Viridiplantae</taxon>
        <taxon>Streptophyta</taxon>
        <taxon>Embryophyta</taxon>
        <taxon>Tracheophyta</taxon>
        <taxon>Spermatophyta</taxon>
        <taxon>Magnoliopsida</taxon>
        <taxon>eudicotyledons</taxon>
        <taxon>Gunneridae</taxon>
        <taxon>Pentapetalae</taxon>
        <taxon>rosids</taxon>
        <taxon>malvids</taxon>
        <taxon>Malvales</taxon>
        <taxon>Malvaceae</taxon>
        <taxon>Malvoideae</taxon>
        <taxon>Hibiscus</taxon>
    </lineage>
</organism>
<keyword evidence="1" id="KW-0378">Hydrolase</keyword>
<evidence type="ECO:0000256" key="2">
    <source>
        <dbReference type="ARBA" id="ARBA00023242"/>
    </source>
</evidence>
<feature type="region of interest" description="Disordered" evidence="3">
    <location>
        <begin position="516"/>
        <end position="558"/>
    </location>
</feature>
<evidence type="ECO:0000313" key="5">
    <source>
        <dbReference type="EMBL" id="KAE8675315.1"/>
    </source>
</evidence>
<dbReference type="AlphaFoldDB" id="A0A6A2Y3P2"/>
<dbReference type="PANTHER" id="PTHR45623">
    <property type="entry name" value="CHROMODOMAIN-HELICASE-DNA-BINDING PROTEIN 3-RELATED-RELATED"/>
    <property type="match status" value="1"/>
</dbReference>
<dbReference type="GO" id="GO:0005634">
    <property type="term" value="C:nucleus"/>
    <property type="evidence" value="ECO:0007669"/>
    <property type="project" value="TreeGrafter"/>
</dbReference>